<gene>
    <name evidence="14" type="ORF">SAMN02583745_01651</name>
</gene>
<comment type="similarity">
    <text evidence="2">Belongs to the bacterial solute-binding protein 9 family.</text>
</comment>
<evidence type="ECO:0000256" key="7">
    <source>
        <dbReference type="ARBA" id="ARBA00022764"/>
    </source>
</evidence>
<evidence type="ECO:0000256" key="1">
    <source>
        <dbReference type="ARBA" id="ARBA00004418"/>
    </source>
</evidence>
<dbReference type="GO" id="GO:0006829">
    <property type="term" value="P:zinc ion transport"/>
    <property type="evidence" value="ECO:0007669"/>
    <property type="project" value="UniProtKB-KW"/>
</dbReference>
<evidence type="ECO:0000256" key="4">
    <source>
        <dbReference type="ARBA" id="ARBA00022448"/>
    </source>
</evidence>
<organism evidence="14 15">
    <name type="scientific">Thorsellia anophelis DSM 18579</name>
    <dbReference type="NCBI Taxonomy" id="1123402"/>
    <lineage>
        <taxon>Bacteria</taxon>
        <taxon>Pseudomonadati</taxon>
        <taxon>Pseudomonadota</taxon>
        <taxon>Gammaproteobacteria</taxon>
        <taxon>Enterobacterales</taxon>
        <taxon>Thorselliaceae</taxon>
        <taxon>Thorsellia</taxon>
    </lineage>
</organism>
<dbReference type="GO" id="GO:0046872">
    <property type="term" value="F:metal ion binding"/>
    <property type="evidence" value="ECO:0007669"/>
    <property type="project" value="UniProtKB-KW"/>
</dbReference>
<feature type="chain" id="PRO_5017437067" description="High-affinity zinc uptake system protein ZnuA" evidence="13">
    <location>
        <begin position="26"/>
        <end position="322"/>
    </location>
</feature>
<keyword evidence="4" id="KW-0813">Transport</keyword>
<dbReference type="AlphaFoldDB" id="A0A1I0CJZ0"/>
<reference evidence="15" key="1">
    <citation type="submission" date="2016-10" db="EMBL/GenBank/DDBJ databases">
        <authorList>
            <person name="Varghese N."/>
            <person name="Submissions S."/>
        </authorList>
    </citation>
    <scope>NUCLEOTIDE SEQUENCE [LARGE SCALE GENOMIC DNA]</scope>
    <source>
        <strain evidence="15">DSM 18579</strain>
    </source>
</reference>
<evidence type="ECO:0000256" key="11">
    <source>
        <dbReference type="ARBA" id="ARBA00023157"/>
    </source>
</evidence>
<keyword evidence="8" id="KW-0862">Zinc</keyword>
<evidence type="ECO:0000256" key="3">
    <source>
        <dbReference type="ARBA" id="ARBA00015915"/>
    </source>
</evidence>
<evidence type="ECO:0000256" key="8">
    <source>
        <dbReference type="ARBA" id="ARBA00022833"/>
    </source>
</evidence>
<dbReference type="InterPro" id="IPR050492">
    <property type="entry name" value="Bact_metal-bind_prot9"/>
</dbReference>
<dbReference type="FunFam" id="3.40.50.1980:FF:000006">
    <property type="entry name" value="Zinc ABC transporter substrate-binding protein ZnuA"/>
    <property type="match status" value="1"/>
</dbReference>
<dbReference type="Gene3D" id="3.40.50.1980">
    <property type="entry name" value="Nitrogenase molybdenum iron protein domain"/>
    <property type="match status" value="2"/>
</dbReference>
<sequence length="322" mass="36038">MYKTKFKIKAKHLSKSVIFCGTLFASHLASSEVISSIHPIGFITEALTQNVTEHSILAPVTASPHDYTMRPSDAKALKEAELIIWVGEDLEVFMAKPISNIESTKQLNLSEIPEIKTIIDDKVALSENTIVEHEHEHEHEKHDVNEHAGHNHDRDLHIWMSPEISRIAAKAIAQRLTELHPNQSNIVNDNLAQFLTDLDKTEVELADKLSSVSQKPYFVFHDAYGYFESRFNLNRVGEFTINPTITPGVQQLAKIKETIKKDGVVCIFKEPQFTPAVVNAVVQGTGVKIGELDPVGANIQLSKNSYQEYLKSLADSYLSCLE</sequence>
<name>A0A1I0CJZ0_9GAMM</name>
<evidence type="ECO:0000256" key="9">
    <source>
        <dbReference type="ARBA" id="ARBA00022906"/>
    </source>
</evidence>
<dbReference type="NCBIfam" id="NF007091">
    <property type="entry name" value="PRK09545.1"/>
    <property type="match status" value="1"/>
</dbReference>
<dbReference type="Proteomes" id="UP000242642">
    <property type="component" value="Unassembled WGS sequence"/>
</dbReference>
<dbReference type="InterPro" id="IPR035520">
    <property type="entry name" value="ZnuA"/>
</dbReference>
<keyword evidence="5" id="KW-0479">Metal-binding</keyword>
<evidence type="ECO:0000256" key="6">
    <source>
        <dbReference type="ARBA" id="ARBA00022729"/>
    </source>
</evidence>
<dbReference type="Pfam" id="PF01297">
    <property type="entry name" value="ZnuA"/>
    <property type="match status" value="1"/>
</dbReference>
<evidence type="ECO:0000256" key="2">
    <source>
        <dbReference type="ARBA" id="ARBA00011028"/>
    </source>
</evidence>
<dbReference type="EMBL" id="FOHV01000011">
    <property type="protein sequence ID" value="SET19935.1"/>
    <property type="molecule type" value="Genomic_DNA"/>
</dbReference>
<keyword evidence="15" id="KW-1185">Reference proteome</keyword>
<evidence type="ECO:0000313" key="15">
    <source>
        <dbReference type="Proteomes" id="UP000242642"/>
    </source>
</evidence>
<evidence type="ECO:0000256" key="5">
    <source>
        <dbReference type="ARBA" id="ARBA00022723"/>
    </source>
</evidence>
<dbReference type="GO" id="GO:0042597">
    <property type="term" value="C:periplasmic space"/>
    <property type="evidence" value="ECO:0007669"/>
    <property type="project" value="UniProtKB-SubCell"/>
</dbReference>
<keyword evidence="9" id="KW-0864">Zinc transport</keyword>
<comment type="subcellular location">
    <subcellularLocation>
        <location evidence="1">Periplasm</location>
    </subcellularLocation>
</comment>
<dbReference type="InterPro" id="IPR006127">
    <property type="entry name" value="ZnuA-like"/>
</dbReference>
<feature type="signal peptide" evidence="13">
    <location>
        <begin position="1"/>
        <end position="25"/>
    </location>
</feature>
<keyword evidence="11" id="KW-1015">Disulfide bond</keyword>
<dbReference type="RefSeq" id="WP_177168621.1">
    <property type="nucleotide sequence ID" value="NZ_FOHV01000011.1"/>
</dbReference>
<accession>A0A1I0CJZ0</accession>
<protein>
    <recommendedName>
        <fullName evidence="3">High-affinity zinc uptake system protein ZnuA</fullName>
    </recommendedName>
</protein>
<comment type="function">
    <text evidence="12">Part of the ATP-binding cassette (ABC) transport system ZnuABC involved in zinc import. Binds zinc with high affinity and specificity and delivers it to the membrane permease for translocation into the cytoplasm.</text>
</comment>
<evidence type="ECO:0000256" key="12">
    <source>
        <dbReference type="ARBA" id="ARBA00045516"/>
    </source>
</evidence>
<dbReference type="STRING" id="1123402.SAMN02583745_01651"/>
<keyword evidence="10" id="KW-0406">Ion transport</keyword>
<dbReference type="PANTHER" id="PTHR42953">
    <property type="entry name" value="HIGH-AFFINITY ZINC UPTAKE SYSTEM PROTEIN ZNUA-RELATED"/>
    <property type="match status" value="1"/>
</dbReference>
<dbReference type="SUPFAM" id="SSF53807">
    <property type="entry name" value="Helical backbone' metal receptor"/>
    <property type="match status" value="1"/>
</dbReference>
<keyword evidence="7" id="KW-0574">Periplasm</keyword>
<dbReference type="CDD" id="cd01019">
    <property type="entry name" value="ZnuA"/>
    <property type="match status" value="1"/>
</dbReference>
<dbReference type="PANTHER" id="PTHR42953:SF3">
    <property type="entry name" value="HIGH-AFFINITY ZINC UPTAKE SYSTEM PROTEIN ZNUA"/>
    <property type="match status" value="1"/>
</dbReference>
<keyword evidence="6 13" id="KW-0732">Signal</keyword>
<evidence type="ECO:0000313" key="14">
    <source>
        <dbReference type="EMBL" id="SET19935.1"/>
    </source>
</evidence>
<evidence type="ECO:0000256" key="10">
    <source>
        <dbReference type="ARBA" id="ARBA00023065"/>
    </source>
</evidence>
<evidence type="ECO:0000256" key="13">
    <source>
        <dbReference type="SAM" id="SignalP"/>
    </source>
</evidence>
<proteinExistence type="inferred from homology"/>